<evidence type="ECO:0000313" key="3">
    <source>
        <dbReference type="EMBL" id="QQQ18144.1"/>
    </source>
</evidence>
<dbReference type="PANTHER" id="PTHR36927:SF1">
    <property type="entry name" value="MDO-LIKE PROTEIN"/>
    <property type="match status" value="1"/>
</dbReference>
<dbReference type="InterPro" id="IPR002656">
    <property type="entry name" value="Acyl_transf_3_dom"/>
</dbReference>
<dbReference type="RefSeq" id="WP_201102516.1">
    <property type="nucleotide sequence ID" value="NZ_CP067977.1"/>
</dbReference>
<dbReference type="InterPro" id="IPR050623">
    <property type="entry name" value="Glucan_succinyl_AcylTrfase"/>
</dbReference>
<evidence type="ECO:0000313" key="4">
    <source>
        <dbReference type="Proteomes" id="UP000595448"/>
    </source>
</evidence>
<proteinExistence type="predicted"/>
<feature type="transmembrane region" description="Helical" evidence="1">
    <location>
        <begin position="293"/>
        <end position="316"/>
    </location>
</feature>
<feature type="transmembrane region" description="Helical" evidence="1">
    <location>
        <begin position="354"/>
        <end position="376"/>
    </location>
</feature>
<organism evidence="3 4">
    <name type="scientific">Brevundimonas vitisensis</name>
    <dbReference type="NCBI Taxonomy" id="2800818"/>
    <lineage>
        <taxon>Bacteria</taxon>
        <taxon>Pseudomonadati</taxon>
        <taxon>Pseudomonadota</taxon>
        <taxon>Alphaproteobacteria</taxon>
        <taxon>Caulobacterales</taxon>
        <taxon>Caulobacteraceae</taxon>
        <taxon>Brevundimonas</taxon>
    </lineage>
</organism>
<keyword evidence="3" id="KW-0808">Transferase</keyword>
<feature type="transmembrane region" description="Helical" evidence="1">
    <location>
        <begin position="189"/>
        <end position="209"/>
    </location>
</feature>
<evidence type="ECO:0000259" key="2">
    <source>
        <dbReference type="Pfam" id="PF01757"/>
    </source>
</evidence>
<protein>
    <submittedName>
        <fullName evidence="3">Acyltransferase family protein</fullName>
    </submittedName>
</protein>
<keyword evidence="1" id="KW-0472">Membrane</keyword>
<evidence type="ECO:0000256" key="1">
    <source>
        <dbReference type="SAM" id="Phobius"/>
    </source>
</evidence>
<feature type="transmembrane region" description="Helical" evidence="1">
    <location>
        <begin position="146"/>
        <end position="168"/>
    </location>
</feature>
<keyword evidence="1" id="KW-1133">Transmembrane helix</keyword>
<dbReference type="EMBL" id="CP067977">
    <property type="protein sequence ID" value="QQQ18144.1"/>
    <property type="molecule type" value="Genomic_DNA"/>
</dbReference>
<feature type="transmembrane region" description="Helical" evidence="1">
    <location>
        <begin position="21"/>
        <end position="42"/>
    </location>
</feature>
<dbReference type="GO" id="GO:0016746">
    <property type="term" value="F:acyltransferase activity"/>
    <property type="evidence" value="ECO:0007669"/>
    <property type="project" value="UniProtKB-KW"/>
</dbReference>
<feature type="transmembrane region" description="Helical" evidence="1">
    <location>
        <begin position="221"/>
        <end position="241"/>
    </location>
</feature>
<keyword evidence="3" id="KW-0012">Acyltransferase</keyword>
<dbReference type="PANTHER" id="PTHR36927">
    <property type="entry name" value="BLR4337 PROTEIN"/>
    <property type="match status" value="1"/>
</dbReference>
<feature type="domain" description="Acyltransferase 3" evidence="2">
    <location>
        <begin position="13"/>
        <end position="373"/>
    </location>
</feature>
<gene>
    <name evidence="3" type="ORF">JIP62_12630</name>
</gene>
<name>A0ABX7BKP3_9CAUL</name>
<feature type="transmembrane region" description="Helical" evidence="1">
    <location>
        <begin position="253"/>
        <end position="273"/>
    </location>
</feature>
<reference evidence="3 4" key="1">
    <citation type="submission" date="2021-01" db="EMBL/GenBank/DDBJ databases">
        <title>Brevundimonas vitis sp. nov., an bacterium isolated from grape (Vitis vinifera).</title>
        <authorList>
            <person name="Jiang L."/>
            <person name="Lee J."/>
        </authorList>
    </citation>
    <scope>NUCLEOTIDE SEQUENCE [LARGE SCALE GENOMIC DNA]</scope>
    <source>
        <strain evidence="3 4">GRTSA-9</strain>
    </source>
</reference>
<feature type="transmembrane region" description="Helical" evidence="1">
    <location>
        <begin position="54"/>
        <end position="74"/>
    </location>
</feature>
<feature type="transmembrane region" description="Helical" evidence="1">
    <location>
        <begin position="94"/>
        <end position="115"/>
    </location>
</feature>
<dbReference type="Pfam" id="PF01757">
    <property type="entry name" value="Acyl_transf_3"/>
    <property type="match status" value="1"/>
</dbReference>
<keyword evidence="1" id="KW-0812">Transmembrane</keyword>
<feature type="transmembrane region" description="Helical" evidence="1">
    <location>
        <begin position="328"/>
        <end position="348"/>
    </location>
</feature>
<keyword evidence="4" id="KW-1185">Reference proteome</keyword>
<dbReference type="Proteomes" id="UP000595448">
    <property type="component" value="Chromosome"/>
</dbReference>
<accession>A0ABX7BKP3</accession>
<sequence length="406" mass="44063">MSSATTDPTDRLHGLDALRGGALLLGIVLHASLAYTPTPMWIVAEDGSQVASTLFFAIHLFRMTAFFIIAGLFAHMMLERRGWAGFVRNRLARIAGPLGLLWTPVFAAFLIALLWKVAIDNGGSLPTEGPPQPPMTVFNFPLLHLWFLWVLLIFYAVVLVLRAPFAALDRSGGWGRRVDRLTGAATGPWSPLVLGAPLAVAMAWVPGWIPFVGIPTPDTGLVPNAIALTGFGTAFLFGFLLDRRRDLLVRIERLWPVFLVMALGTGTGAWVLGGGAMPQLAPVADPVARAGAAAVYGFAVFASALAAMALCLRFLSGYSAVRRYLADASYWIYIVHMPIVLALQVVMFQIEAAWWIKFAVVIVGTFAISLASYELLVRHTFVGGWLNGRRIPWRKARAGTDALPAE</sequence>